<evidence type="ECO:0000313" key="2">
    <source>
        <dbReference type="Proteomes" id="UP000281498"/>
    </source>
</evidence>
<dbReference type="RefSeq" id="WP_110936381.1">
    <property type="nucleotide sequence ID" value="NZ_KZ614146.1"/>
</dbReference>
<proteinExistence type="predicted"/>
<reference evidence="1 2" key="1">
    <citation type="submission" date="2017-10" db="EMBL/GenBank/DDBJ databases">
        <title>Bacillus sp. nov., a halophilic bacterium isolated from a Keqin Lake.</title>
        <authorList>
            <person name="Wang H."/>
        </authorList>
    </citation>
    <scope>NUCLEOTIDE SEQUENCE [LARGE SCALE GENOMIC DNA]</scope>
    <source>
        <strain evidence="1 2">KCTC 13187</strain>
    </source>
</reference>
<accession>A0A3A9KE06</accession>
<dbReference type="OrthoDB" id="2351076at2"/>
<organism evidence="1 2">
    <name type="scientific">Salipaludibacillus neizhouensis</name>
    <dbReference type="NCBI Taxonomy" id="885475"/>
    <lineage>
        <taxon>Bacteria</taxon>
        <taxon>Bacillati</taxon>
        <taxon>Bacillota</taxon>
        <taxon>Bacilli</taxon>
        <taxon>Bacillales</taxon>
        <taxon>Bacillaceae</taxon>
    </lineage>
</organism>
<protein>
    <recommendedName>
        <fullName evidence="3">Flagellar hook-length control protein-like C-terminal domain-containing protein</fullName>
    </recommendedName>
</protein>
<evidence type="ECO:0008006" key="3">
    <source>
        <dbReference type="Google" id="ProtNLM"/>
    </source>
</evidence>
<keyword evidence="2" id="KW-1185">Reference proteome</keyword>
<sequence length="585" mass="66093">MFETKILQNLVKGLDPIHSKTIQLRPGQVFQGTITQLYPGQLAQLQLGSMTLSAQLEAHLEKGSRYWFRVMGGEGIPRLQVLENVPPSSGSNQSPSNAQAVLQQLGVPQGATYERVLQQLQQLNLPFTRSNILEGGQLLQKSSLNQQQSLEVVINMIQRGFPLTTTTFQSLVSMQSNQSMGETMSSLYTQLQSTPQGTAVNQQLQQMLSTILNQADPSRTTGAFHTLLQQLGGNGLTAQQAATVANQIGVIPENQRLPEFFKQFKATILKPENQELLRQIAPQLFQGNQSQTAMQAMEPKALFQAFMNNVRMDQPQGMQMMLQLLNPGGNSANMTNQFQQWLLQQPSDQIREVWSNVQNASKESFFLTNGNGTRDESPLRMLLQQFGLQHEGDLRSMTNQEAQQKVQSLKSLLMQFLQQTSTQTQGAREQAEFLLQRVTGQQLMSSEQHGPIQHTLFQAPVKITDKYQDLTIQWEGQTKNGLIDESHCRIIFYLNLEALNETVVDVQIQNRIMTLTIFNETEKPKSVAERWFPILKEKLSNMDYQLSSIQWKQPLKSETSNQVFSQPGNIYRKDEYGYRGVDVRI</sequence>
<dbReference type="AlphaFoldDB" id="A0A3A9KE06"/>
<dbReference type="Proteomes" id="UP000281498">
    <property type="component" value="Unassembled WGS sequence"/>
</dbReference>
<name>A0A3A9KE06_9BACI</name>
<dbReference type="EMBL" id="PDOE01000001">
    <property type="protein sequence ID" value="RKL68980.1"/>
    <property type="molecule type" value="Genomic_DNA"/>
</dbReference>
<gene>
    <name evidence="1" type="ORF">CR203_02775</name>
</gene>
<comment type="caution">
    <text evidence="1">The sequence shown here is derived from an EMBL/GenBank/DDBJ whole genome shotgun (WGS) entry which is preliminary data.</text>
</comment>
<evidence type="ECO:0000313" key="1">
    <source>
        <dbReference type="EMBL" id="RKL68980.1"/>
    </source>
</evidence>